<dbReference type="InterPro" id="IPR030417">
    <property type="entry name" value="MS4A"/>
</dbReference>
<reference evidence="8" key="2">
    <citation type="submission" date="2025-08" db="UniProtKB">
        <authorList>
            <consortium name="RefSeq"/>
        </authorList>
    </citation>
    <scope>IDENTIFICATION</scope>
    <source>
        <tissue evidence="8">Tongue muscle</tissue>
    </source>
</reference>
<evidence type="ECO:0000313" key="8">
    <source>
        <dbReference type="RefSeq" id="XP_020744535.1"/>
    </source>
</evidence>
<reference evidence="7" key="1">
    <citation type="journal article" date="2022" name="J. Hered.">
        <title>A De Novo Chromosome-Level Genome Assembly of the White-Tailed Deer, Odocoileus Virginianus.</title>
        <authorList>
            <person name="London E.W."/>
            <person name="Roca A.L."/>
            <person name="Novakofski J.E."/>
            <person name="Mateus-Pinilla N.E."/>
        </authorList>
    </citation>
    <scope>NUCLEOTIDE SEQUENCE [LARGE SCALE GENOMIC DNA]</scope>
</reference>
<dbReference type="Proteomes" id="UP001652640">
    <property type="component" value="Chromosome 10"/>
</dbReference>
<dbReference type="Pfam" id="PF04103">
    <property type="entry name" value="CD20"/>
    <property type="match status" value="1"/>
</dbReference>
<evidence type="ECO:0000313" key="7">
    <source>
        <dbReference type="Proteomes" id="UP001652640"/>
    </source>
</evidence>
<evidence type="ECO:0000256" key="5">
    <source>
        <dbReference type="ARBA" id="ARBA00023136"/>
    </source>
</evidence>
<keyword evidence="7" id="KW-1185">Reference proteome</keyword>
<accession>A0A6J0X5X0</accession>
<dbReference type="KEGG" id="ovr:110134387"/>
<dbReference type="InterPro" id="IPR007237">
    <property type="entry name" value="CD20-like"/>
</dbReference>
<dbReference type="OrthoDB" id="10071849at2759"/>
<dbReference type="RefSeq" id="XP_020744535.1">
    <property type="nucleotide sequence ID" value="XM_020888876.2"/>
</dbReference>
<gene>
    <name evidence="8" type="primary">LOC110134387</name>
</gene>
<dbReference type="PANTHER" id="PTHR23320">
    <property type="entry name" value="MEMBRANE-SPANNING 4-DOMAINS SUBFAMILY A MS4A -RELATED"/>
    <property type="match status" value="1"/>
</dbReference>
<comment type="similarity">
    <text evidence="2">Belongs to the MS4A family.</text>
</comment>
<name>A0A6J0X5X0_ODOVR</name>
<dbReference type="GO" id="GO:0007166">
    <property type="term" value="P:cell surface receptor signaling pathway"/>
    <property type="evidence" value="ECO:0007669"/>
    <property type="project" value="TreeGrafter"/>
</dbReference>
<evidence type="ECO:0000256" key="2">
    <source>
        <dbReference type="ARBA" id="ARBA00009565"/>
    </source>
</evidence>
<keyword evidence="3 6" id="KW-0812">Transmembrane</keyword>
<keyword evidence="4 6" id="KW-1133">Transmembrane helix</keyword>
<keyword evidence="5 6" id="KW-0472">Membrane</keyword>
<dbReference type="AlphaFoldDB" id="A0A6J0X5X0"/>
<dbReference type="PANTHER" id="PTHR23320:SF54">
    <property type="entry name" value="MEMBRANE-SPANNING 4-DOMAINS SUBFAMILY A MEMBER 5"/>
    <property type="match status" value="1"/>
</dbReference>
<feature type="transmembrane region" description="Helical" evidence="6">
    <location>
        <begin position="140"/>
        <end position="160"/>
    </location>
</feature>
<feature type="transmembrane region" description="Helical" evidence="6">
    <location>
        <begin position="104"/>
        <end position="125"/>
    </location>
</feature>
<feature type="transmembrane region" description="Helical" evidence="6">
    <location>
        <begin position="172"/>
        <end position="194"/>
    </location>
</feature>
<comment type="subcellular location">
    <subcellularLocation>
        <location evidence="1">Membrane</location>
        <topology evidence="1">Multi-pass membrane protein</topology>
    </subcellularLocation>
</comment>
<proteinExistence type="inferred from homology"/>
<feature type="transmembrane region" description="Helical" evidence="6">
    <location>
        <begin position="214"/>
        <end position="235"/>
    </location>
</feature>
<dbReference type="InParanoid" id="A0A6J0X5X0"/>
<evidence type="ECO:0000256" key="3">
    <source>
        <dbReference type="ARBA" id="ARBA00022692"/>
    </source>
</evidence>
<organism evidence="7 8">
    <name type="scientific">Odocoileus virginianus</name>
    <name type="common">White-tailed deer</name>
    <dbReference type="NCBI Taxonomy" id="9874"/>
    <lineage>
        <taxon>Eukaryota</taxon>
        <taxon>Metazoa</taxon>
        <taxon>Chordata</taxon>
        <taxon>Craniata</taxon>
        <taxon>Vertebrata</taxon>
        <taxon>Euteleostomi</taxon>
        <taxon>Mammalia</taxon>
        <taxon>Eutheria</taxon>
        <taxon>Laurasiatheria</taxon>
        <taxon>Artiodactyla</taxon>
        <taxon>Ruminantia</taxon>
        <taxon>Pecora</taxon>
        <taxon>Cervidae</taxon>
        <taxon>Odocoileinae</taxon>
        <taxon>Odocoileus</taxon>
    </lineage>
</organism>
<sequence length="257" mass="28905">MDSRAAHSPVFLVFPPDITTPEFQSGHVTGTTYDSSMPFPKLLAARMKILGHSATWQRTSFRTQPCRKSDLRLWVFRTMRNKFLLFVSHSVYGTLLKKPELRQWAVQILLGVMNFSFGIVLLFTLEDPYPRFPFIFISGYPFWSSILFVNSGAFLVALERKTTETLVALSRVMNLLSAVAAAAGISLLVTGYLIDQDFFCGYAGEASECQAVTTLFIGILVMLMAFSIIEFLISLSFSIMRGPTKCGDCEEWDEKEL</sequence>
<evidence type="ECO:0000256" key="1">
    <source>
        <dbReference type="ARBA" id="ARBA00004141"/>
    </source>
</evidence>
<dbReference type="GO" id="GO:0005886">
    <property type="term" value="C:plasma membrane"/>
    <property type="evidence" value="ECO:0007669"/>
    <property type="project" value="TreeGrafter"/>
</dbReference>
<protein>
    <submittedName>
        <fullName evidence="8">Membrane-spanning 4-domains subfamily A member 5 isoform X1</fullName>
    </submittedName>
</protein>
<evidence type="ECO:0000256" key="4">
    <source>
        <dbReference type="ARBA" id="ARBA00022989"/>
    </source>
</evidence>
<evidence type="ECO:0000256" key="6">
    <source>
        <dbReference type="SAM" id="Phobius"/>
    </source>
</evidence>